<comment type="similarity">
    <text evidence="1">Belongs to the enoyl-CoA hydratase/isomerase family.</text>
</comment>
<evidence type="ECO:0000313" key="3">
    <source>
        <dbReference type="Proteomes" id="UP000198785"/>
    </source>
</evidence>
<dbReference type="Proteomes" id="UP000198785">
    <property type="component" value="Unassembled WGS sequence"/>
</dbReference>
<dbReference type="OrthoDB" id="9775794at2"/>
<dbReference type="InterPro" id="IPR051683">
    <property type="entry name" value="Enoyl-CoA_Hydratase/Isomerase"/>
</dbReference>
<dbReference type="SUPFAM" id="SSF52096">
    <property type="entry name" value="ClpP/crotonase"/>
    <property type="match status" value="1"/>
</dbReference>
<gene>
    <name evidence="2" type="ORF">SAMN05660206_104210</name>
</gene>
<dbReference type="STRING" id="683125.SAMN05660206_104210"/>
<sequence>MQTITYQYIKVNKIDFQMEVILARPEKRNAFTPTMVNELAHAFQQANADNAVKVVVLKADGPVFCAGMDLKTFENEELDIRNPNIENQPISLGEVFATLYKPSVAIVEGDVIAGAFLMIAGCTYVFCAENVQFRLPELNLGIFPFQVVASLLQVMPEKKVLQLCLNTDYFSAAEAMDYGLVDGFLNKIEVEKFVERFKAMSSSAIFSGFKAVRQLPNIPHENRYAFLLQRLQELKFSGDVQKRMFNK</sequence>
<evidence type="ECO:0000256" key="1">
    <source>
        <dbReference type="ARBA" id="ARBA00005254"/>
    </source>
</evidence>
<dbReference type="GO" id="GO:0003824">
    <property type="term" value="F:catalytic activity"/>
    <property type="evidence" value="ECO:0007669"/>
    <property type="project" value="UniProtKB-ARBA"/>
</dbReference>
<accession>A0A1I6SBY5</accession>
<name>A0A1I6SBY5_9SPHI</name>
<dbReference type="Pfam" id="PF00378">
    <property type="entry name" value="ECH_1"/>
    <property type="match status" value="1"/>
</dbReference>
<dbReference type="AlphaFoldDB" id="A0A1I6SBY5"/>
<dbReference type="InterPro" id="IPR001753">
    <property type="entry name" value="Enoyl-CoA_hydra/iso"/>
</dbReference>
<protein>
    <submittedName>
        <fullName evidence="2">Enoyl-CoA hydratase/carnithine racemase</fullName>
    </submittedName>
</protein>
<evidence type="ECO:0000313" key="2">
    <source>
        <dbReference type="EMBL" id="SFS74423.1"/>
    </source>
</evidence>
<dbReference type="CDD" id="cd06558">
    <property type="entry name" value="crotonase-like"/>
    <property type="match status" value="1"/>
</dbReference>
<dbReference type="PANTHER" id="PTHR42964:SF1">
    <property type="entry name" value="POLYKETIDE BIOSYNTHESIS ENOYL-COA HYDRATASE PKSH-RELATED"/>
    <property type="match status" value="1"/>
</dbReference>
<dbReference type="EMBL" id="FOZZ01000004">
    <property type="protein sequence ID" value="SFS74423.1"/>
    <property type="molecule type" value="Genomic_DNA"/>
</dbReference>
<organism evidence="2 3">
    <name type="scientific">Sphingobacterium wenxiniae</name>
    <dbReference type="NCBI Taxonomy" id="683125"/>
    <lineage>
        <taxon>Bacteria</taxon>
        <taxon>Pseudomonadati</taxon>
        <taxon>Bacteroidota</taxon>
        <taxon>Sphingobacteriia</taxon>
        <taxon>Sphingobacteriales</taxon>
        <taxon>Sphingobacteriaceae</taxon>
        <taxon>Sphingobacterium</taxon>
    </lineage>
</organism>
<dbReference type="Gene3D" id="3.90.226.10">
    <property type="entry name" value="2-enoyl-CoA Hydratase, Chain A, domain 1"/>
    <property type="match status" value="1"/>
</dbReference>
<proteinExistence type="inferred from homology"/>
<reference evidence="2 3" key="1">
    <citation type="submission" date="2016-10" db="EMBL/GenBank/DDBJ databases">
        <authorList>
            <person name="de Groot N.N."/>
        </authorList>
    </citation>
    <scope>NUCLEOTIDE SEQUENCE [LARGE SCALE GENOMIC DNA]</scope>
    <source>
        <strain evidence="2 3">DSM 22789</strain>
    </source>
</reference>
<dbReference type="PANTHER" id="PTHR42964">
    <property type="entry name" value="ENOYL-COA HYDRATASE"/>
    <property type="match status" value="1"/>
</dbReference>
<keyword evidence="3" id="KW-1185">Reference proteome</keyword>
<dbReference type="RefSeq" id="WP_093364896.1">
    <property type="nucleotide sequence ID" value="NZ_FOZZ01000004.1"/>
</dbReference>
<dbReference type="InterPro" id="IPR029045">
    <property type="entry name" value="ClpP/crotonase-like_dom_sf"/>
</dbReference>